<sequence>MSDNTPALPRVLIVDDSRIVRASIVKHIKGAYDFREESDGEMGWQTLLLDPSIQVVISDIGMPKLDGFGLLERIRGSKVARIQEIPVIIISGDEDDAAQIKAKQLGATDFIAKGIGNVELLARLDALSRLAQTRRELEESREALARQSAVDPDSGLATPGYLQHQGEQALALARRHNSELSVMVVEVDRFDELVSRHGRQVSMLIVRKLSKILGTRVRREDTVAQQGESQFVVVSPSINLEACGAFANRLRQAIASLAMNYRGELIHISLTVGLANSLADKTGTLSDLIAVGQDRLAIGRGAGGNQVVGSGGVVRAGGRARYAVGIEQALVMLRSDAEDEVRAQLPDLLRDLIPLLRLAEQEYKLGLPLAAIEAKTVAVEAEAAAGKS</sequence>
<dbReference type="InterPro" id="IPR043128">
    <property type="entry name" value="Rev_trsase/Diguanyl_cyclase"/>
</dbReference>
<evidence type="ECO:0000256" key="3">
    <source>
        <dbReference type="SAM" id="Coils"/>
    </source>
</evidence>
<dbReference type="SUPFAM" id="SSF52172">
    <property type="entry name" value="CheY-like"/>
    <property type="match status" value="1"/>
</dbReference>
<dbReference type="Proteomes" id="UP000807785">
    <property type="component" value="Unassembled WGS sequence"/>
</dbReference>
<evidence type="ECO:0000259" key="5">
    <source>
        <dbReference type="PROSITE" id="PS50887"/>
    </source>
</evidence>
<dbReference type="Gene3D" id="3.40.50.2300">
    <property type="match status" value="1"/>
</dbReference>
<accession>A0A9D7HRC1</accession>
<evidence type="ECO:0000313" key="7">
    <source>
        <dbReference type="Proteomes" id="UP000807785"/>
    </source>
</evidence>
<feature type="domain" description="Response regulatory" evidence="4">
    <location>
        <begin position="10"/>
        <end position="128"/>
    </location>
</feature>
<dbReference type="InterPro" id="IPR011006">
    <property type="entry name" value="CheY-like_superfamily"/>
</dbReference>
<dbReference type="SMART" id="SM00448">
    <property type="entry name" value="REC"/>
    <property type="match status" value="1"/>
</dbReference>
<dbReference type="NCBIfam" id="TIGR00254">
    <property type="entry name" value="GGDEF"/>
    <property type="match status" value="1"/>
</dbReference>
<dbReference type="InterPro" id="IPR029787">
    <property type="entry name" value="Nucleotide_cyclase"/>
</dbReference>
<dbReference type="SUPFAM" id="SSF55073">
    <property type="entry name" value="Nucleotide cyclase"/>
    <property type="match status" value="1"/>
</dbReference>
<dbReference type="Pfam" id="PF00072">
    <property type="entry name" value="Response_reg"/>
    <property type="match status" value="1"/>
</dbReference>
<dbReference type="GO" id="GO:0000160">
    <property type="term" value="P:phosphorelay signal transduction system"/>
    <property type="evidence" value="ECO:0007669"/>
    <property type="project" value="InterPro"/>
</dbReference>
<feature type="modified residue" description="4-aspartylphosphate" evidence="2">
    <location>
        <position position="59"/>
    </location>
</feature>
<dbReference type="PROSITE" id="PS50110">
    <property type="entry name" value="RESPONSE_REGULATORY"/>
    <property type="match status" value="1"/>
</dbReference>
<gene>
    <name evidence="6" type="ORF">IPH26_10445</name>
</gene>
<name>A0A9D7HRC1_9PROT</name>
<evidence type="ECO:0000259" key="4">
    <source>
        <dbReference type="PROSITE" id="PS50110"/>
    </source>
</evidence>
<protein>
    <submittedName>
        <fullName evidence="6">Response regulator</fullName>
    </submittedName>
</protein>
<organism evidence="6 7">
    <name type="scientific">Candidatus Methylophosphatis roskildensis</name>
    <dbReference type="NCBI Taxonomy" id="2899263"/>
    <lineage>
        <taxon>Bacteria</taxon>
        <taxon>Pseudomonadati</taxon>
        <taxon>Pseudomonadota</taxon>
        <taxon>Betaproteobacteria</taxon>
        <taxon>Nitrosomonadales</taxon>
        <taxon>Sterolibacteriaceae</taxon>
        <taxon>Candidatus Methylophosphatis</taxon>
    </lineage>
</organism>
<evidence type="ECO:0000256" key="2">
    <source>
        <dbReference type="PROSITE-ProRule" id="PRU00169"/>
    </source>
</evidence>
<dbReference type="SMART" id="SM00267">
    <property type="entry name" value="GGDEF"/>
    <property type="match status" value="1"/>
</dbReference>
<dbReference type="CDD" id="cd00156">
    <property type="entry name" value="REC"/>
    <property type="match status" value="1"/>
</dbReference>
<dbReference type="PANTHER" id="PTHR44591:SF3">
    <property type="entry name" value="RESPONSE REGULATORY DOMAIN-CONTAINING PROTEIN"/>
    <property type="match status" value="1"/>
</dbReference>
<reference evidence="6" key="1">
    <citation type="submission" date="2020-10" db="EMBL/GenBank/DDBJ databases">
        <title>Connecting structure to function with the recovery of over 1000 high-quality activated sludge metagenome-assembled genomes encoding full-length rRNA genes using long-read sequencing.</title>
        <authorList>
            <person name="Singleton C.M."/>
            <person name="Petriglieri F."/>
            <person name="Kristensen J.M."/>
            <person name="Kirkegaard R.H."/>
            <person name="Michaelsen T.Y."/>
            <person name="Andersen M.H."/>
            <person name="Karst S.M."/>
            <person name="Dueholm M.S."/>
            <person name="Nielsen P.H."/>
            <person name="Albertsen M."/>
        </authorList>
    </citation>
    <scope>NUCLEOTIDE SEQUENCE</scope>
    <source>
        <strain evidence="6">Bjer_18-Q3-R1-45_BAT3C.347</strain>
    </source>
</reference>
<comment type="caution">
    <text evidence="6">The sequence shown here is derived from an EMBL/GenBank/DDBJ whole genome shotgun (WGS) entry which is preliminary data.</text>
</comment>
<dbReference type="InterPro" id="IPR001789">
    <property type="entry name" value="Sig_transdc_resp-reg_receiver"/>
</dbReference>
<dbReference type="InterPro" id="IPR000160">
    <property type="entry name" value="GGDEF_dom"/>
</dbReference>
<proteinExistence type="predicted"/>
<evidence type="ECO:0000313" key="6">
    <source>
        <dbReference type="EMBL" id="MBK6973331.1"/>
    </source>
</evidence>
<keyword evidence="3" id="KW-0175">Coiled coil</keyword>
<evidence type="ECO:0000256" key="1">
    <source>
        <dbReference type="ARBA" id="ARBA00022553"/>
    </source>
</evidence>
<feature type="domain" description="GGDEF" evidence="5">
    <location>
        <begin position="178"/>
        <end position="312"/>
    </location>
</feature>
<dbReference type="AlphaFoldDB" id="A0A9D7HRC1"/>
<feature type="coiled-coil region" evidence="3">
    <location>
        <begin position="123"/>
        <end position="150"/>
    </location>
</feature>
<dbReference type="Gene3D" id="3.30.70.270">
    <property type="match status" value="1"/>
</dbReference>
<dbReference type="Pfam" id="PF00990">
    <property type="entry name" value="GGDEF"/>
    <property type="match status" value="1"/>
</dbReference>
<dbReference type="PROSITE" id="PS50887">
    <property type="entry name" value="GGDEF"/>
    <property type="match status" value="1"/>
</dbReference>
<keyword evidence="1 2" id="KW-0597">Phosphoprotein</keyword>
<dbReference type="PANTHER" id="PTHR44591">
    <property type="entry name" value="STRESS RESPONSE REGULATOR PROTEIN 1"/>
    <property type="match status" value="1"/>
</dbReference>
<dbReference type="InterPro" id="IPR050595">
    <property type="entry name" value="Bact_response_regulator"/>
</dbReference>
<dbReference type="EMBL" id="JADJEV010000003">
    <property type="protein sequence ID" value="MBK6973331.1"/>
    <property type="molecule type" value="Genomic_DNA"/>
</dbReference>